<feature type="transmembrane region" description="Helical" evidence="1">
    <location>
        <begin position="301"/>
        <end position="319"/>
    </location>
</feature>
<dbReference type="PANTHER" id="PTHR11328:SF24">
    <property type="entry name" value="MAJOR FACILITATOR SUPERFAMILY (MFS) PROFILE DOMAIN-CONTAINING PROTEIN"/>
    <property type="match status" value="1"/>
</dbReference>
<proteinExistence type="predicted"/>
<feature type="transmembrane region" description="Helical" evidence="1">
    <location>
        <begin position="238"/>
        <end position="263"/>
    </location>
</feature>
<feature type="transmembrane region" description="Helical" evidence="1">
    <location>
        <begin position="369"/>
        <end position="390"/>
    </location>
</feature>
<feature type="transmembrane region" description="Helical" evidence="1">
    <location>
        <begin position="87"/>
        <end position="104"/>
    </location>
</feature>
<evidence type="ECO:0000313" key="3">
    <source>
        <dbReference type="Proteomes" id="UP001172738"/>
    </source>
</evidence>
<feature type="transmembrane region" description="Helical" evidence="1">
    <location>
        <begin position="155"/>
        <end position="176"/>
    </location>
</feature>
<protein>
    <submittedName>
        <fullName evidence="2">MFS transporter</fullName>
    </submittedName>
</protein>
<gene>
    <name evidence="2" type="ORF">QQX04_08640</name>
</gene>
<feature type="transmembrane region" description="Helical" evidence="1">
    <location>
        <begin position="21"/>
        <end position="42"/>
    </location>
</feature>
<feature type="transmembrane region" description="Helical" evidence="1">
    <location>
        <begin position="325"/>
        <end position="349"/>
    </location>
</feature>
<dbReference type="SUPFAM" id="SSF103473">
    <property type="entry name" value="MFS general substrate transporter"/>
    <property type="match status" value="1"/>
</dbReference>
<dbReference type="EMBL" id="JAUHPV010000004">
    <property type="protein sequence ID" value="MDN4473053.1"/>
    <property type="molecule type" value="Genomic_DNA"/>
</dbReference>
<keyword evidence="3" id="KW-1185">Reference proteome</keyword>
<evidence type="ECO:0000256" key="1">
    <source>
        <dbReference type="SAM" id="Phobius"/>
    </source>
</evidence>
<dbReference type="Pfam" id="PF13347">
    <property type="entry name" value="MFS_2"/>
    <property type="match status" value="1"/>
</dbReference>
<reference evidence="2" key="1">
    <citation type="submission" date="2023-06" db="EMBL/GenBank/DDBJ databases">
        <title>SYSU T00b26.</title>
        <authorList>
            <person name="Gao L."/>
            <person name="Fang B.-Z."/>
            <person name="Li W.-J."/>
        </authorList>
    </citation>
    <scope>NUCLEOTIDE SEQUENCE</scope>
    <source>
        <strain evidence="2">SYSU T00b26</strain>
    </source>
</reference>
<feature type="transmembrane region" description="Helical" evidence="1">
    <location>
        <begin position="116"/>
        <end position="134"/>
    </location>
</feature>
<comment type="caution">
    <text evidence="2">The sequence shown here is derived from an EMBL/GenBank/DDBJ whole genome shotgun (WGS) entry which is preliminary data.</text>
</comment>
<dbReference type="Proteomes" id="UP001172738">
    <property type="component" value="Unassembled WGS sequence"/>
</dbReference>
<feature type="transmembrane region" description="Helical" evidence="1">
    <location>
        <begin position="410"/>
        <end position="433"/>
    </location>
</feature>
<feature type="transmembrane region" description="Helical" evidence="1">
    <location>
        <begin position="269"/>
        <end position="289"/>
    </location>
</feature>
<dbReference type="InterPro" id="IPR039672">
    <property type="entry name" value="MFS_2"/>
</dbReference>
<name>A0ABT8G1P2_9MICO</name>
<dbReference type="InterPro" id="IPR036259">
    <property type="entry name" value="MFS_trans_sf"/>
</dbReference>
<keyword evidence="1" id="KW-0472">Membrane</keyword>
<keyword evidence="1" id="KW-1133">Transmembrane helix</keyword>
<organism evidence="2 3">
    <name type="scientific">Demequina zhanjiangensis</name>
    <dbReference type="NCBI Taxonomy" id="3051659"/>
    <lineage>
        <taxon>Bacteria</taxon>
        <taxon>Bacillati</taxon>
        <taxon>Actinomycetota</taxon>
        <taxon>Actinomycetes</taxon>
        <taxon>Micrococcales</taxon>
        <taxon>Demequinaceae</taxon>
        <taxon>Demequina</taxon>
    </lineage>
</organism>
<dbReference type="Gene3D" id="1.20.1250.20">
    <property type="entry name" value="MFS general substrate transporter like domains"/>
    <property type="match status" value="1"/>
</dbReference>
<dbReference type="PANTHER" id="PTHR11328">
    <property type="entry name" value="MAJOR FACILITATOR SUPERFAMILY DOMAIN-CONTAINING PROTEIN"/>
    <property type="match status" value="1"/>
</dbReference>
<feature type="transmembrane region" description="Helical" evidence="1">
    <location>
        <begin position="48"/>
        <end position="75"/>
    </location>
</feature>
<feature type="transmembrane region" description="Helical" evidence="1">
    <location>
        <begin position="188"/>
        <end position="209"/>
    </location>
</feature>
<sequence>MKSRTKKDDPDYLPARKLLGWAGAGMSAAANFIVLGYMGIYATDTLGISAAMVGTMILVSSLANVGGGLIASWIVDRSPETRWGKARPYEFAVIGVWIATWALFSTPAGLSQTGRTAWVFVTFLAINVLFDTLLRSNDTLYMARAFANRRVYAKVYTRAGIFTTIMGIIMTVALPIGLNWADKDPGRWSIVMFAVALPLAILGMTRFIFVKEEYRSSDADAPPVTLKDLLATLRAGKWIWLIAGLFLLNSSINGANMIAYYFRYIVGNLGMQGVVSGAAVLILPLILFFPKLMKRFAISQIIITGCTIGLGGTAMYYFADGSIPMLMAGAILIGFASLPLSYLGGVMILDVCSFNEWKGKRRLESTMGAVTGVMGRVGIGLAGLFVGQVLTASGYDGTAEVQTAGAEQAITVLFAGIPAAVFIGIIILMAFYLRFELKILPTVESDLEARRAEAASTSTADPELLPLAAATTEPGEAIAPPHKH</sequence>
<keyword evidence="1" id="KW-0812">Transmembrane</keyword>
<accession>A0ABT8G1P2</accession>
<evidence type="ECO:0000313" key="2">
    <source>
        <dbReference type="EMBL" id="MDN4473053.1"/>
    </source>
</evidence>
<dbReference type="RefSeq" id="WP_301128201.1">
    <property type="nucleotide sequence ID" value="NZ_JAUHPV010000004.1"/>
</dbReference>